<evidence type="ECO:0000256" key="5">
    <source>
        <dbReference type="ARBA" id="ARBA00023136"/>
    </source>
</evidence>
<dbReference type="GO" id="GO:0043195">
    <property type="term" value="C:terminal bouton"/>
    <property type="evidence" value="ECO:0007669"/>
    <property type="project" value="TreeGrafter"/>
</dbReference>
<dbReference type="GO" id="GO:0030672">
    <property type="term" value="C:synaptic vesicle membrane"/>
    <property type="evidence" value="ECO:0007669"/>
    <property type="project" value="TreeGrafter"/>
</dbReference>
<dbReference type="InterPro" id="IPR050930">
    <property type="entry name" value="MFS_Vesicular_Transporter"/>
</dbReference>
<dbReference type="GO" id="GO:0005335">
    <property type="term" value="F:serotonin:sodium:chloride symporter activity"/>
    <property type="evidence" value="ECO:0007669"/>
    <property type="project" value="TreeGrafter"/>
</dbReference>
<feature type="transmembrane region" description="Helical" evidence="6">
    <location>
        <begin position="252"/>
        <end position="274"/>
    </location>
</feature>
<dbReference type="Pfam" id="PF07690">
    <property type="entry name" value="MFS_1"/>
    <property type="match status" value="1"/>
</dbReference>
<dbReference type="SUPFAM" id="SSF103473">
    <property type="entry name" value="MFS general substrate transporter"/>
    <property type="match status" value="1"/>
</dbReference>
<dbReference type="EMBL" id="SKCS01000178">
    <property type="protein sequence ID" value="TNN14333.1"/>
    <property type="molecule type" value="Genomic_DNA"/>
</dbReference>
<dbReference type="PROSITE" id="PS50850">
    <property type="entry name" value="MFS"/>
    <property type="match status" value="1"/>
</dbReference>
<dbReference type="InterPro" id="IPR011701">
    <property type="entry name" value="MFS"/>
</dbReference>
<sequence>MKVNQSNCLHLPPKLNVLSSNDHNQTTNNYIESTRSNKINSKGHQTFNTCITKANLIYSNINYPTPLQQVAFQHHPVMNDSTQGKLHYNSRCIPIVPKLLMSLENPHGNCIVVNCSNSSSQTIKDHYLHIKIGFMFTIKPLIQLLINPFVGPITNRIGYSIPMFTGFVILFTSTMLFAFGRNYYFLLVARAVQGIGSACSTVSGMGMLAAHFIDDEERGQAFAFALSGLAIGLLGNWSTYGGVTYQFISREAPFVILACLTMIDGCKLLLMCYLF</sequence>
<keyword evidence="4 6" id="KW-1133">Transmembrane helix</keyword>
<dbReference type="PANTHER" id="PTHR23506">
    <property type="entry name" value="GH10249P"/>
    <property type="match status" value="1"/>
</dbReference>
<protein>
    <submittedName>
        <fullName evidence="8">Synaptic vesicular amine transporter</fullName>
    </submittedName>
</protein>
<dbReference type="GO" id="GO:0015842">
    <property type="term" value="P:aminergic neurotransmitter loading into synaptic vesicle"/>
    <property type="evidence" value="ECO:0007669"/>
    <property type="project" value="TreeGrafter"/>
</dbReference>
<feature type="transmembrane region" description="Helical" evidence="6">
    <location>
        <begin position="185"/>
        <end position="209"/>
    </location>
</feature>
<evidence type="ECO:0000256" key="2">
    <source>
        <dbReference type="ARBA" id="ARBA00022448"/>
    </source>
</evidence>
<dbReference type="Gene3D" id="1.20.1250.20">
    <property type="entry name" value="MFS general substrate transporter like domains"/>
    <property type="match status" value="1"/>
</dbReference>
<dbReference type="AlphaFoldDB" id="A0A4Z2DCV5"/>
<dbReference type="STRING" id="6182.A0A4Z2DCV5"/>
<keyword evidence="2" id="KW-0813">Transport</keyword>
<reference evidence="8 9" key="1">
    <citation type="submission" date="2019-03" db="EMBL/GenBank/DDBJ databases">
        <title>An improved genome assembly of the fluke Schistosoma japonicum.</title>
        <authorList>
            <person name="Hu W."/>
            <person name="Luo F."/>
            <person name="Yin M."/>
            <person name="Mo X."/>
            <person name="Sun C."/>
            <person name="Wu Q."/>
            <person name="Zhu B."/>
            <person name="Xiang M."/>
            <person name="Wang J."/>
            <person name="Wang Y."/>
            <person name="Zhang T."/>
            <person name="Xu B."/>
            <person name="Zheng H."/>
            <person name="Feng Z."/>
        </authorList>
    </citation>
    <scope>NUCLEOTIDE SEQUENCE [LARGE SCALE GENOMIC DNA]</scope>
    <source>
        <strain evidence="8">HuSjv2</strain>
        <tissue evidence="8">Worms</tissue>
    </source>
</reference>
<evidence type="ECO:0000256" key="4">
    <source>
        <dbReference type="ARBA" id="ARBA00022989"/>
    </source>
</evidence>
<evidence type="ECO:0000313" key="8">
    <source>
        <dbReference type="EMBL" id="TNN14333.1"/>
    </source>
</evidence>
<feature type="transmembrane region" description="Helical" evidence="6">
    <location>
        <begin position="221"/>
        <end position="240"/>
    </location>
</feature>
<accession>A0A4Z2DCV5</accession>
<feature type="domain" description="Major facilitator superfamily (MFS) profile" evidence="7">
    <location>
        <begin position="94"/>
        <end position="275"/>
    </location>
</feature>
<evidence type="ECO:0000259" key="7">
    <source>
        <dbReference type="PROSITE" id="PS50850"/>
    </source>
</evidence>
<evidence type="ECO:0000256" key="3">
    <source>
        <dbReference type="ARBA" id="ARBA00022692"/>
    </source>
</evidence>
<comment type="subcellular location">
    <subcellularLocation>
        <location evidence="1">Membrane</location>
        <topology evidence="1">Multi-pass membrane protein</topology>
    </subcellularLocation>
</comment>
<dbReference type="OrthoDB" id="5086884at2759"/>
<feature type="transmembrane region" description="Helical" evidence="6">
    <location>
        <begin position="127"/>
        <end position="146"/>
    </location>
</feature>
<dbReference type="InterPro" id="IPR036259">
    <property type="entry name" value="MFS_trans_sf"/>
</dbReference>
<keyword evidence="5 6" id="KW-0472">Membrane</keyword>
<dbReference type="InterPro" id="IPR020846">
    <property type="entry name" value="MFS_dom"/>
</dbReference>
<dbReference type="PANTHER" id="PTHR23506:SF23">
    <property type="entry name" value="GH10249P"/>
    <property type="match status" value="1"/>
</dbReference>
<gene>
    <name evidence="8" type="ORF">EWB00_002246</name>
</gene>
<proteinExistence type="predicted"/>
<evidence type="ECO:0000256" key="1">
    <source>
        <dbReference type="ARBA" id="ARBA00004141"/>
    </source>
</evidence>
<feature type="transmembrane region" description="Helical" evidence="6">
    <location>
        <begin position="158"/>
        <end position="179"/>
    </location>
</feature>
<keyword evidence="3 6" id="KW-0812">Transmembrane</keyword>
<evidence type="ECO:0000313" key="9">
    <source>
        <dbReference type="Proteomes" id="UP000311919"/>
    </source>
</evidence>
<comment type="caution">
    <text evidence="8">The sequence shown here is derived from an EMBL/GenBank/DDBJ whole genome shotgun (WGS) entry which is preliminary data.</text>
</comment>
<evidence type="ECO:0000256" key="6">
    <source>
        <dbReference type="SAM" id="Phobius"/>
    </source>
</evidence>
<keyword evidence="9" id="KW-1185">Reference proteome</keyword>
<dbReference type="Proteomes" id="UP000311919">
    <property type="component" value="Unassembled WGS sequence"/>
</dbReference>
<name>A0A4Z2DCV5_SCHJA</name>
<organism evidence="8 9">
    <name type="scientific">Schistosoma japonicum</name>
    <name type="common">Blood fluke</name>
    <dbReference type="NCBI Taxonomy" id="6182"/>
    <lineage>
        <taxon>Eukaryota</taxon>
        <taxon>Metazoa</taxon>
        <taxon>Spiralia</taxon>
        <taxon>Lophotrochozoa</taxon>
        <taxon>Platyhelminthes</taxon>
        <taxon>Trematoda</taxon>
        <taxon>Digenea</taxon>
        <taxon>Strigeidida</taxon>
        <taxon>Schistosomatoidea</taxon>
        <taxon>Schistosomatidae</taxon>
        <taxon>Schistosoma</taxon>
    </lineage>
</organism>